<accession>A0A016U9Z2</accession>
<evidence type="ECO:0000256" key="1">
    <source>
        <dbReference type="SAM" id="MobiDB-lite"/>
    </source>
</evidence>
<dbReference type="Proteomes" id="UP000024635">
    <property type="component" value="Unassembled WGS sequence"/>
</dbReference>
<evidence type="ECO:0000313" key="3">
    <source>
        <dbReference type="Proteomes" id="UP000024635"/>
    </source>
</evidence>
<proteinExistence type="predicted"/>
<feature type="region of interest" description="Disordered" evidence="1">
    <location>
        <begin position="25"/>
        <end position="65"/>
    </location>
</feature>
<comment type="caution">
    <text evidence="2">The sequence shown here is derived from an EMBL/GenBank/DDBJ whole genome shotgun (WGS) entry which is preliminary data.</text>
</comment>
<organism evidence="2 3">
    <name type="scientific">Ancylostoma ceylanicum</name>
    <dbReference type="NCBI Taxonomy" id="53326"/>
    <lineage>
        <taxon>Eukaryota</taxon>
        <taxon>Metazoa</taxon>
        <taxon>Ecdysozoa</taxon>
        <taxon>Nematoda</taxon>
        <taxon>Chromadorea</taxon>
        <taxon>Rhabditida</taxon>
        <taxon>Rhabditina</taxon>
        <taxon>Rhabditomorpha</taxon>
        <taxon>Strongyloidea</taxon>
        <taxon>Ancylostomatidae</taxon>
        <taxon>Ancylostomatinae</taxon>
        <taxon>Ancylostoma</taxon>
    </lineage>
</organism>
<keyword evidence="3" id="KW-1185">Reference proteome</keyword>
<feature type="compositionally biased region" description="Polar residues" evidence="1">
    <location>
        <begin position="39"/>
        <end position="59"/>
    </location>
</feature>
<feature type="non-terminal residue" evidence="2">
    <location>
        <position position="1"/>
    </location>
</feature>
<dbReference type="EMBL" id="JARK01001384">
    <property type="protein sequence ID" value="EYC11975.1"/>
    <property type="molecule type" value="Genomic_DNA"/>
</dbReference>
<reference evidence="3" key="1">
    <citation type="journal article" date="2015" name="Nat. Genet.">
        <title>The genome and transcriptome of the zoonotic hookworm Ancylostoma ceylanicum identify infection-specific gene families.</title>
        <authorList>
            <person name="Schwarz E.M."/>
            <person name="Hu Y."/>
            <person name="Antoshechkin I."/>
            <person name="Miller M.M."/>
            <person name="Sternberg P.W."/>
            <person name="Aroian R.V."/>
        </authorList>
    </citation>
    <scope>NUCLEOTIDE SEQUENCE</scope>
    <source>
        <strain evidence="3">HY135</strain>
    </source>
</reference>
<name>A0A016U9Z2_9BILA</name>
<evidence type="ECO:0000313" key="2">
    <source>
        <dbReference type="EMBL" id="EYC11975.1"/>
    </source>
</evidence>
<protein>
    <submittedName>
        <fullName evidence="2">Uncharacterized protein</fullName>
    </submittedName>
</protein>
<sequence length="77" mass="8161">MTSCSGASPRHSEATGVPYDLLTSYDPALARSQDRGSHRPSQGNYNSISGGSLRPSQATRVPYDLLNSNETTLAGSF</sequence>
<gene>
    <name evidence="2" type="primary">Acey_s0048.g1543</name>
    <name evidence="2" type="ORF">Y032_0048g1543</name>
</gene>
<dbReference type="AlphaFoldDB" id="A0A016U9Z2"/>